<evidence type="ECO:0000256" key="1">
    <source>
        <dbReference type="ARBA" id="ARBA00000085"/>
    </source>
</evidence>
<keyword evidence="7" id="KW-0472">Membrane</keyword>
<keyword evidence="7" id="KW-1133">Transmembrane helix</keyword>
<feature type="transmembrane region" description="Helical" evidence="7">
    <location>
        <begin position="105"/>
        <end position="124"/>
    </location>
</feature>
<dbReference type="PANTHER" id="PTHR43711:SF1">
    <property type="entry name" value="HISTIDINE KINASE 1"/>
    <property type="match status" value="1"/>
</dbReference>
<evidence type="ECO:0000259" key="8">
    <source>
        <dbReference type="PROSITE" id="PS50109"/>
    </source>
</evidence>
<dbReference type="CDD" id="cd00082">
    <property type="entry name" value="HisKA"/>
    <property type="match status" value="1"/>
</dbReference>
<comment type="catalytic activity">
    <reaction evidence="1">
        <text>ATP + protein L-histidine = ADP + protein N-phospho-L-histidine.</text>
        <dbReference type="EC" id="2.7.13.3"/>
    </reaction>
</comment>
<dbReference type="GO" id="GO:0000155">
    <property type="term" value="F:phosphorelay sensor kinase activity"/>
    <property type="evidence" value="ECO:0007669"/>
    <property type="project" value="InterPro"/>
</dbReference>
<keyword evidence="4" id="KW-0808">Transferase</keyword>
<evidence type="ECO:0000313" key="9">
    <source>
        <dbReference type="EMBL" id="GGA83548.1"/>
    </source>
</evidence>
<evidence type="ECO:0000256" key="5">
    <source>
        <dbReference type="ARBA" id="ARBA00022777"/>
    </source>
</evidence>
<dbReference type="Gene3D" id="1.10.287.130">
    <property type="match status" value="1"/>
</dbReference>
<dbReference type="InterPro" id="IPR036097">
    <property type="entry name" value="HisK_dim/P_sf"/>
</dbReference>
<keyword evidence="7" id="KW-0812">Transmembrane</keyword>
<reference evidence="9" key="2">
    <citation type="submission" date="2020-09" db="EMBL/GenBank/DDBJ databases">
        <authorList>
            <person name="Sun Q."/>
            <person name="Zhou Y."/>
        </authorList>
    </citation>
    <scope>NUCLEOTIDE SEQUENCE</scope>
    <source>
        <strain evidence="9">CGMCC 1.15322</strain>
    </source>
</reference>
<dbReference type="InterPro" id="IPR003661">
    <property type="entry name" value="HisK_dim/P_dom"/>
</dbReference>
<dbReference type="FunFam" id="3.30.565.10:FF:000049">
    <property type="entry name" value="Two-component sensor histidine kinase"/>
    <property type="match status" value="1"/>
</dbReference>
<keyword evidence="5" id="KW-0418">Kinase</keyword>
<name>A0A916WAS5_9BURK</name>
<dbReference type="Gene3D" id="3.30.565.10">
    <property type="entry name" value="Histidine kinase-like ATPase, C-terminal domain"/>
    <property type="match status" value="1"/>
</dbReference>
<evidence type="ECO:0000256" key="2">
    <source>
        <dbReference type="ARBA" id="ARBA00012438"/>
    </source>
</evidence>
<dbReference type="Pfam" id="PF00512">
    <property type="entry name" value="HisKA"/>
    <property type="match status" value="1"/>
</dbReference>
<sequence>MSFAVHSPPGDSSHAEPDMDARDDWVEVRLTRSFMRNGRPALHSASMVIPVFLAILYNDVNNTALLCWGLAAVVMTLVRYRVIAIYHRDFASEDAARLGEFMSRYSWTWTMSAAIWGASMLLHFRKAPVYDQFICLLVLAGMAGFAVGAFSASWRCFVGYINGLAYSTLAAVVYSVGLERPFMGTVQTYSLVVLVLIYWAAIRMAGRRFHQGQRKTLELQFANTMLIASLTEKTRTALEAVQTKNRFMASAAHDLRQPVHALSLYADWLRAEPELVAQITPKIVQSTQAVNELFNSLFDLAKLDSGAVEVAWQAVELSEVLAELELQYAPVALEKGLQLRTRVVQCRALSDRVLLKRLLGNLLSNAVRHTVGGGVLIAVRRRPSGLCIEIWDTGVGVAPEDQQAIFQEFYRVAAHNGTEQGFGLGLSIVSRLCETLKHPLTMHSRPGKGTVFRLMLEPFDDAAGAPGSSAC</sequence>
<comment type="caution">
    <text evidence="9">The sequence shown here is derived from an EMBL/GenBank/DDBJ whole genome shotgun (WGS) entry which is preliminary data.</text>
</comment>
<dbReference type="Pfam" id="PF02518">
    <property type="entry name" value="HATPase_c"/>
    <property type="match status" value="1"/>
</dbReference>
<dbReference type="RefSeq" id="WP_188705325.1">
    <property type="nucleotide sequence ID" value="NZ_BMIG01000001.1"/>
</dbReference>
<feature type="domain" description="Histidine kinase" evidence="8">
    <location>
        <begin position="250"/>
        <end position="460"/>
    </location>
</feature>
<evidence type="ECO:0000256" key="7">
    <source>
        <dbReference type="SAM" id="Phobius"/>
    </source>
</evidence>
<dbReference type="PROSITE" id="PS50109">
    <property type="entry name" value="HIS_KIN"/>
    <property type="match status" value="1"/>
</dbReference>
<keyword evidence="6" id="KW-0902">Two-component regulatory system</keyword>
<dbReference type="PRINTS" id="PR00344">
    <property type="entry name" value="BCTRLSENSOR"/>
</dbReference>
<dbReference type="InterPro" id="IPR004358">
    <property type="entry name" value="Sig_transdc_His_kin-like_C"/>
</dbReference>
<dbReference type="AlphaFoldDB" id="A0A916WAS5"/>
<evidence type="ECO:0000256" key="4">
    <source>
        <dbReference type="ARBA" id="ARBA00022679"/>
    </source>
</evidence>
<keyword evidence="3" id="KW-0597">Phosphoprotein</keyword>
<dbReference type="Proteomes" id="UP000620596">
    <property type="component" value="Unassembled WGS sequence"/>
</dbReference>
<accession>A0A916WAS5</accession>
<proteinExistence type="predicted"/>
<feature type="transmembrane region" description="Helical" evidence="7">
    <location>
        <begin position="130"/>
        <end position="150"/>
    </location>
</feature>
<protein>
    <recommendedName>
        <fullName evidence="2">histidine kinase</fullName>
        <ecNumber evidence="2">2.7.13.3</ecNumber>
    </recommendedName>
</protein>
<dbReference type="InterPro" id="IPR003594">
    <property type="entry name" value="HATPase_dom"/>
</dbReference>
<dbReference type="PANTHER" id="PTHR43711">
    <property type="entry name" value="TWO-COMPONENT HISTIDINE KINASE"/>
    <property type="match status" value="1"/>
</dbReference>
<dbReference type="SMART" id="SM00387">
    <property type="entry name" value="HATPase_c"/>
    <property type="match status" value="1"/>
</dbReference>
<dbReference type="SUPFAM" id="SSF55874">
    <property type="entry name" value="ATPase domain of HSP90 chaperone/DNA topoisomerase II/histidine kinase"/>
    <property type="match status" value="1"/>
</dbReference>
<evidence type="ECO:0000256" key="3">
    <source>
        <dbReference type="ARBA" id="ARBA00022553"/>
    </source>
</evidence>
<dbReference type="InterPro" id="IPR050736">
    <property type="entry name" value="Sensor_HK_Regulatory"/>
</dbReference>
<gene>
    <name evidence="9" type="ORF">GCM10011496_00030</name>
</gene>
<dbReference type="InterPro" id="IPR005467">
    <property type="entry name" value="His_kinase_dom"/>
</dbReference>
<feature type="transmembrane region" description="Helical" evidence="7">
    <location>
        <begin position="63"/>
        <end position="84"/>
    </location>
</feature>
<reference evidence="9" key="1">
    <citation type="journal article" date="2014" name="Int. J. Syst. Evol. Microbiol.">
        <title>Complete genome sequence of Corynebacterium casei LMG S-19264T (=DSM 44701T), isolated from a smear-ripened cheese.</title>
        <authorList>
            <consortium name="US DOE Joint Genome Institute (JGI-PGF)"/>
            <person name="Walter F."/>
            <person name="Albersmeier A."/>
            <person name="Kalinowski J."/>
            <person name="Ruckert C."/>
        </authorList>
    </citation>
    <scope>NUCLEOTIDE SEQUENCE</scope>
    <source>
        <strain evidence="9">CGMCC 1.15322</strain>
    </source>
</reference>
<organism evidence="9 10">
    <name type="scientific">Polaromonas eurypsychrophila</name>
    <dbReference type="NCBI Taxonomy" id="1614635"/>
    <lineage>
        <taxon>Bacteria</taxon>
        <taxon>Pseudomonadati</taxon>
        <taxon>Pseudomonadota</taxon>
        <taxon>Betaproteobacteria</taxon>
        <taxon>Burkholderiales</taxon>
        <taxon>Comamonadaceae</taxon>
        <taxon>Polaromonas</taxon>
    </lineage>
</organism>
<dbReference type="EMBL" id="BMIG01000001">
    <property type="protein sequence ID" value="GGA83548.1"/>
    <property type="molecule type" value="Genomic_DNA"/>
</dbReference>
<feature type="transmembrane region" description="Helical" evidence="7">
    <location>
        <begin position="40"/>
        <end position="57"/>
    </location>
</feature>
<dbReference type="EC" id="2.7.13.3" evidence="2"/>
<feature type="transmembrane region" description="Helical" evidence="7">
    <location>
        <begin position="157"/>
        <end position="176"/>
    </location>
</feature>
<evidence type="ECO:0000313" key="10">
    <source>
        <dbReference type="Proteomes" id="UP000620596"/>
    </source>
</evidence>
<keyword evidence="10" id="KW-1185">Reference proteome</keyword>
<evidence type="ECO:0000256" key="6">
    <source>
        <dbReference type="ARBA" id="ARBA00023012"/>
    </source>
</evidence>
<dbReference type="SMART" id="SM00388">
    <property type="entry name" value="HisKA"/>
    <property type="match status" value="1"/>
</dbReference>
<dbReference type="SUPFAM" id="SSF47384">
    <property type="entry name" value="Homodimeric domain of signal transducing histidine kinase"/>
    <property type="match status" value="1"/>
</dbReference>
<dbReference type="InterPro" id="IPR036890">
    <property type="entry name" value="HATPase_C_sf"/>
</dbReference>
<feature type="transmembrane region" description="Helical" evidence="7">
    <location>
        <begin position="188"/>
        <end position="206"/>
    </location>
</feature>